<feature type="domain" description="Peptidase S9 prolyl oligopeptidase catalytic" evidence="1">
    <location>
        <begin position="400"/>
        <end position="593"/>
    </location>
</feature>
<proteinExistence type="predicted"/>
<dbReference type="InterPro" id="IPR001375">
    <property type="entry name" value="Peptidase_S9_cat"/>
</dbReference>
<name>A0ABY5Z699_9ACTN</name>
<dbReference type="Pfam" id="PF00326">
    <property type="entry name" value="Peptidase_S9"/>
    <property type="match status" value="1"/>
</dbReference>
<dbReference type="PANTHER" id="PTHR43056:SF5">
    <property type="entry name" value="PEPTIDASE S9 PROLYL OLIGOPEPTIDASE CATALYTIC DOMAIN-CONTAINING PROTEIN"/>
    <property type="match status" value="1"/>
</dbReference>
<organism evidence="2 3">
    <name type="scientific">Dactylosporangium roseum</name>
    <dbReference type="NCBI Taxonomy" id="47989"/>
    <lineage>
        <taxon>Bacteria</taxon>
        <taxon>Bacillati</taxon>
        <taxon>Actinomycetota</taxon>
        <taxon>Actinomycetes</taxon>
        <taxon>Micromonosporales</taxon>
        <taxon>Micromonosporaceae</taxon>
        <taxon>Dactylosporangium</taxon>
    </lineage>
</organism>
<dbReference type="InterPro" id="IPR029058">
    <property type="entry name" value="AB_hydrolase_fold"/>
</dbReference>
<dbReference type="SUPFAM" id="SSF53474">
    <property type="entry name" value="alpha/beta-Hydrolases"/>
    <property type="match status" value="1"/>
</dbReference>
<keyword evidence="3" id="KW-1185">Reference proteome</keyword>
<evidence type="ECO:0000313" key="2">
    <source>
        <dbReference type="EMBL" id="UWZ36583.1"/>
    </source>
</evidence>
<dbReference type="EMBL" id="CP073721">
    <property type="protein sequence ID" value="UWZ36583.1"/>
    <property type="molecule type" value="Genomic_DNA"/>
</dbReference>
<dbReference type="InterPro" id="IPR050585">
    <property type="entry name" value="Xaa-Pro_dipeptidyl-ppase/CocE"/>
</dbReference>
<reference evidence="2" key="1">
    <citation type="submission" date="2021-04" db="EMBL/GenBank/DDBJ databases">
        <title>Biosynthetic gene clusters of Dactylosporangioum roseum.</title>
        <authorList>
            <person name="Hartkoorn R.C."/>
            <person name="Beaudoing E."/>
            <person name="Hot D."/>
            <person name="Moureu S."/>
        </authorList>
    </citation>
    <scope>NUCLEOTIDE SEQUENCE</scope>
    <source>
        <strain evidence="2">NRRL B-16295</strain>
    </source>
</reference>
<dbReference type="SUPFAM" id="SSF82171">
    <property type="entry name" value="DPP6 N-terminal domain-like"/>
    <property type="match status" value="1"/>
</dbReference>
<sequence>MKAVDLNARPAQWLQEPPAMAQALHDGSVIWEDVDDNGDSWLLRSTTAGRTDDVLSGIRPGSNLYGYGGGAWLMKGRQIVYVDKATQQLFASRPDGVTTALTRAAPPGSVHLGDLACGHPGRAEVMAVRHLPASGRSQIISVDTTGRGETILVDREACLAWPTASPDGHRLAWVEWLPPDMPWDRSRLMILDTRDGIMRSVLAEEEAVSDPLWSREHGLTATTDRTGWWLRWSVPFDGTDPHPLIVARTDMAMPRWSAGQRSAATVDGGTAVVHGASTSRLGLIASGAGNLTPLGPSNLIWQPYLHASGRYLAGIAGSEESGWDVAVLDLRSARLRMVGRRAPQTALPAAEVHRFHSDGRSVECILNTPNGHGPFPAVVFAHSGPTAHAQVVRDREVDALLTHGIAVIRVNYTGSSGYGRDFRHALYGQWGRADVQDCIRAVDHLARLGRVDGQHVAIRGKSAGGWTAMHAAATDRFRAAVAYYGVSDAHLLSTTTHPFERGYVRRLAFDGKDHWFASPLQTVDAVKCPVLLVQGDEDQVVPIEQAQMYAQALWRRQRDCRLLILPGEGHGIRAHAARELAIQAETDLYQRMLLQS</sequence>
<dbReference type="Gene3D" id="2.120.10.30">
    <property type="entry name" value="TolB, C-terminal domain"/>
    <property type="match status" value="1"/>
</dbReference>
<dbReference type="Gene3D" id="3.40.50.1820">
    <property type="entry name" value="alpha/beta hydrolase"/>
    <property type="match status" value="1"/>
</dbReference>
<dbReference type="InterPro" id="IPR011042">
    <property type="entry name" value="6-blade_b-propeller_TolB-like"/>
</dbReference>
<dbReference type="RefSeq" id="WP_260725922.1">
    <property type="nucleotide sequence ID" value="NZ_BAAABS010000026.1"/>
</dbReference>
<dbReference type="PANTHER" id="PTHR43056">
    <property type="entry name" value="PEPTIDASE S9 PROLYL OLIGOPEPTIDASE"/>
    <property type="match status" value="1"/>
</dbReference>
<evidence type="ECO:0000313" key="3">
    <source>
        <dbReference type="Proteomes" id="UP001058271"/>
    </source>
</evidence>
<evidence type="ECO:0000259" key="1">
    <source>
        <dbReference type="Pfam" id="PF00326"/>
    </source>
</evidence>
<accession>A0ABY5Z699</accession>
<protein>
    <submittedName>
        <fullName evidence="2">S9 family peptidase</fullName>
    </submittedName>
</protein>
<dbReference type="Proteomes" id="UP001058271">
    <property type="component" value="Chromosome"/>
</dbReference>
<gene>
    <name evidence="2" type="ORF">Drose_37185</name>
</gene>